<comment type="subunit">
    <text evidence="4 5">Homodimer.</text>
</comment>
<dbReference type="AlphaFoldDB" id="A0A4P9XEA6"/>
<keyword evidence="4 5" id="KW-0963">Cytoplasm</keyword>
<dbReference type="PANTHER" id="PTHR14084">
    <property type="entry name" value="KYNURENINASE"/>
    <property type="match status" value="1"/>
</dbReference>
<feature type="domain" description="Aminotransferase class V" evidence="6">
    <location>
        <begin position="125"/>
        <end position="304"/>
    </location>
</feature>
<comment type="cofactor">
    <cofactor evidence="4 5">
        <name>pyridoxal 5'-phosphate</name>
        <dbReference type="ChEBI" id="CHEBI:597326"/>
    </cofactor>
</comment>
<evidence type="ECO:0000313" key="8">
    <source>
        <dbReference type="Proteomes" id="UP000274922"/>
    </source>
</evidence>
<feature type="binding site" evidence="4">
    <location>
        <position position="359"/>
    </location>
    <ligand>
        <name>pyridoxal 5'-phosphate</name>
        <dbReference type="ChEBI" id="CHEBI:597326"/>
    </ligand>
</feature>
<feature type="binding site" evidence="4">
    <location>
        <position position="147"/>
    </location>
    <ligand>
        <name>pyridoxal 5'-phosphate</name>
        <dbReference type="ChEBI" id="CHEBI:597326"/>
    </ligand>
</feature>
<feature type="binding site" evidence="4">
    <location>
        <position position="283"/>
    </location>
    <ligand>
        <name>pyridoxal 5'-phosphate</name>
        <dbReference type="ChEBI" id="CHEBI:597326"/>
    </ligand>
</feature>
<dbReference type="Gene3D" id="3.90.1150.10">
    <property type="entry name" value="Aspartate Aminotransferase, domain 1"/>
    <property type="match status" value="1"/>
</dbReference>
<accession>A0A4P9XEA6</accession>
<dbReference type="GO" id="GO:0097053">
    <property type="term" value="P:L-kynurenine catabolic process"/>
    <property type="evidence" value="ECO:0007669"/>
    <property type="project" value="UniProtKB-UniRule"/>
</dbReference>
<evidence type="ECO:0000256" key="5">
    <source>
        <dbReference type="PIRNR" id="PIRNR038800"/>
    </source>
</evidence>
<sequence length="494" mass="53052">MAETYETTLAEHLKQSGAASVQDEQLATYLDEQDPLAPLAASFVLPDVAEICAVAAATPSPPGAPMPAPSPPPSRAIYFCGNSLGVVPRRSVTLLHEEIATWSARGVLGHFAHPHDRPWARYDDHVRASLARIVGAEPREVVAMNGLTVNLHLMLLSFYRPTAARYKIVIEAGAFPSDQFAVASAARFHGHDPAAAVVAVAPRAGEHTLREADILAAVAAPDVALVLFSGIQYYTGQCFPMAAIARHARAHGAMVGLDLAHAVGNVPLALHDWDVDFAVWCSYKYLNAGPGGIGGAFVHARHLEGAADGRADRALGHVGDDGTRLRRLEGWWGSDASRKFEMDGVFRAEPDAYAFRLSNPPIWQLATLLGSLAVFDQTSMAALRAKSVLLTGYLETRLRHLAAHPPPRAPRPPFTILTPSDPAQRGAQLSLLFHAGTMPRVAHGLMLHGVVCDERKPDVIRIAPTPLYGSFAEVWRFVDVLRAVLAEATTEPSA</sequence>
<dbReference type="Gene3D" id="3.40.640.10">
    <property type="entry name" value="Type I PLP-dependent aspartate aminotransferase-like (Major domain)"/>
    <property type="match status" value="1"/>
</dbReference>
<feature type="binding site" evidence="4">
    <location>
        <position position="258"/>
    </location>
    <ligand>
        <name>pyridoxal 5'-phosphate</name>
        <dbReference type="ChEBI" id="CHEBI:597326"/>
    </ligand>
</feature>
<feature type="binding site" evidence="4">
    <location>
        <position position="148"/>
    </location>
    <ligand>
        <name>pyridoxal 5'-phosphate</name>
        <dbReference type="ChEBI" id="CHEBI:597326"/>
    </ligand>
</feature>
<proteinExistence type="inferred from homology"/>
<dbReference type="HAMAP" id="MF_01970">
    <property type="entry name" value="Kynureninase"/>
    <property type="match status" value="1"/>
</dbReference>
<dbReference type="Proteomes" id="UP000274922">
    <property type="component" value="Unassembled WGS sequence"/>
</dbReference>
<gene>
    <name evidence="4" type="primary">BNA5</name>
    <name evidence="7" type="ORF">CXG81DRAFT_23565</name>
</gene>
<dbReference type="GO" id="GO:0019805">
    <property type="term" value="P:quinolinate biosynthetic process"/>
    <property type="evidence" value="ECO:0007669"/>
    <property type="project" value="UniProtKB-UniRule"/>
</dbReference>
<dbReference type="GO" id="GO:0034354">
    <property type="term" value="P:'de novo' NAD+ biosynthetic process from L-tryptophan"/>
    <property type="evidence" value="ECO:0007669"/>
    <property type="project" value="UniProtKB-UniRule"/>
</dbReference>
<comment type="pathway">
    <text evidence="4 5">Cofactor biosynthesis; NAD(+) biosynthesis; quinolinate from L-kynurenine: step 2/3.</text>
</comment>
<dbReference type="EC" id="3.7.1.3" evidence="4 5"/>
<feature type="binding site" evidence="4">
    <location>
        <begin position="175"/>
        <end position="178"/>
    </location>
    <ligand>
        <name>pyridoxal 5'-phosphate</name>
        <dbReference type="ChEBI" id="CHEBI:597326"/>
    </ligand>
</feature>
<comment type="catalytic activity">
    <reaction evidence="5">
        <text>3-hydroxy-L-kynurenine + H2O = 3-hydroxyanthranilate + L-alanine + H(+)</text>
        <dbReference type="Rhea" id="RHEA:25143"/>
        <dbReference type="ChEBI" id="CHEBI:15377"/>
        <dbReference type="ChEBI" id="CHEBI:15378"/>
        <dbReference type="ChEBI" id="CHEBI:36559"/>
        <dbReference type="ChEBI" id="CHEBI:57972"/>
        <dbReference type="ChEBI" id="CHEBI:58125"/>
        <dbReference type="EC" id="3.7.1.3"/>
    </reaction>
</comment>
<evidence type="ECO:0000259" key="6">
    <source>
        <dbReference type="Pfam" id="PF00266"/>
    </source>
</evidence>
<evidence type="ECO:0000256" key="2">
    <source>
        <dbReference type="ARBA" id="ARBA00022801"/>
    </source>
</evidence>
<dbReference type="InterPro" id="IPR000192">
    <property type="entry name" value="Aminotrans_V_dom"/>
</dbReference>
<dbReference type="InterPro" id="IPR010111">
    <property type="entry name" value="Kynureninase"/>
</dbReference>
<feature type="binding site" evidence="4">
    <location>
        <position position="331"/>
    </location>
    <ligand>
        <name>pyridoxal 5'-phosphate</name>
        <dbReference type="ChEBI" id="CHEBI:597326"/>
    </ligand>
</feature>
<reference evidence="8" key="1">
    <citation type="journal article" date="2018" name="Nat. Microbiol.">
        <title>Leveraging single-cell genomics to expand the fungal tree of life.</title>
        <authorList>
            <person name="Ahrendt S.R."/>
            <person name="Quandt C.A."/>
            <person name="Ciobanu D."/>
            <person name="Clum A."/>
            <person name="Salamov A."/>
            <person name="Andreopoulos B."/>
            <person name="Cheng J.F."/>
            <person name="Woyke T."/>
            <person name="Pelin A."/>
            <person name="Henrissat B."/>
            <person name="Reynolds N.K."/>
            <person name="Benny G.L."/>
            <person name="Smith M.E."/>
            <person name="James T.Y."/>
            <person name="Grigoriev I.V."/>
        </authorList>
    </citation>
    <scope>NUCLEOTIDE SEQUENCE [LARGE SCALE GENOMIC DNA]</scope>
    <source>
        <strain evidence="8">ATCC 52028</strain>
    </source>
</reference>
<dbReference type="GO" id="GO:0030429">
    <property type="term" value="F:kynureninase activity"/>
    <property type="evidence" value="ECO:0007669"/>
    <property type="project" value="UniProtKB-UniRule"/>
</dbReference>
<dbReference type="NCBIfam" id="TIGR01814">
    <property type="entry name" value="kynureninase"/>
    <property type="match status" value="1"/>
</dbReference>
<dbReference type="UniPathway" id="UPA00253">
    <property type="reaction ID" value="UER00329"/>
</dbReference>
<dbReference type="OrthoDB" id="5978656at2759"/>
<comment type="pathway">
    <text evidence="4 5">Amino-acid degradation; L-kynurenine degradation; L-alanine and anthranilate from L-kynurenine: step 1/1.</text>
</comment>
<keyword evidence="2 4" id="KW-0378">Hydrolase</keyword>
<keyword evidence="1 4" id="KW-0662">Pyridine nucleotide biosynthesis</keyword>
<keyword evidence="8" id="KW-1185">Reference proteome</keyword>
<dbReference type="InterPro" id="IPR015422">
    <property type="entry name" value="PyrdxlP-dep_Trfase_small"/>
</dbReference>
<feature type="binding site" evidence="4">
    <location>
        <position position="229"/>
    </location>
    <ligand>
        <name>pyridoxal 5'-phosphate</name>
        <dbReference type="ChEBI" id="CHEBI:597326"/>
    </ligand>
</feature>
<comment type="similarity">
    <text evidence="4 5">Belongs to the kynureninase family.</text>
</comment>
<comment type="catalytic activity">
    <reaction evidence="4 5">
        <text>L-kynurenine + H2O = anthranilate + L-alanine + H(+)</text>
        <dbReference type="Rhea" id="RHEA:16813"/>
        <dbReference type="ChEBI" id="CHEBI:15377"/>
        <dbReference type="ChEBI" id="CHEBI:15378"/>
        <dbReference type="ChEBI" id="CHEBI:16567"/>
        <dbReference type="ChEBI" id="CHEBI:57959"/>
        <dbReference type="ChEBI" id="CHEBI:57972"/>
        <dbReference type="EC" id="3.7.1.3"/>
    </reaction>
</comment>
<evidence type="ECO:0000256" key="3">
    <source>
        <dbReference type="ARBA" id="ARBA00022898"/>
    </source>
</evidence>
<dbReference type="GO" id="GO:0043420">
    <property type="term" value="P:anthranilate metabolic process"/>
    <property type="evidence" value="ECO:0007669"/>
    <property type="project" value="UniProtKB-UniRule"/>
</dbReference>
<keyword evidence="3 4" id="KW-0663">Pyridoxal phosphate</keyword>
<dbReference type="FunFam" id="3.40.640.10:FF:000031">
    <property type="entry name" value="Kynureninase"/>
    <property type="match status" value="1"/>
</dbReference>
<protein>
    <recommendedName>
        <fullName evidence="4 5">Kynureninase</fullName>
        <ecNumber evidence="4 5">3.7.1.3</ecNumber>
    </recommendedName>
    <alternativeName>
        <fullName evidence="4">Biosynthesis of nicotinic acid protein 5</fullName>
    </alternativeName>
    <alternativeName>
        <fullName evidence="4">L-kynurenine hydrolase</fullName>
    </alternativeName>
</protein>
<dbReference type="GO" id="GO:0005737">
    <property type="term" value="C:cytoplasm"/>
    <property type="evidence" value="ECO:0007669"/>
    <property type="project" value="UniProtKB-SubCell"/>
</dbReference>
<dbReference type="InterPro" id="IPR015421">
    <property type="entry name" value="PyrdxlP-dep_Trfase_major"/>
</dbReference>
<dbReference type="EMBL" id="ML014117">
    <property type="protein sequence ID" value="RKP03874.1"/>
    <property type="molecule type" value="Genomic_DNA"/>
</dbReference>
<dbReference type="GO" id="GO:0030170">
    <property type="term" value="F:pyridoxal phosphate binding"/>
    <property type="evidence" value="ECO:0007669"/>
    <property type="project" value="UniProtKB-UniRule"/>
</dbReference>
<feature type="modified residue" description="N6-(pyridoxal phosphate)lysine" evidence="4">
    <location>
        <position position="284"/>
    </location>
</feature>
<dbReference type="GO" id="GO:0019441">
    <property type="term" value="P:L-tryptophan catabolic process to kynurenine"/>
    <property type="evidence" value="ECO:0007669"/>
    <property type="project" value="TreeGrafter"/>
</dbReference>
<comment type="function">
    <text evidence="4 5">Catalyzes the cleavage of L-kynurenine (L-Kyn) and L-3-hydroxykynurenine (L-3OHKyn) into anthranilic acid (AA) and 3-hydroxyanthranilic acid (3-OHAA), respectively.</text>
</comment>
<dbReference type="UniPathway" id="UPA00334">
    <property type="reaction ID" value="UER00455"/>
</dbReference>
<dbReference type="STRING" id="1555241.A0A4P9XEA6"/>
<organism evidence="7 8">
    <name type="scientific">Caulochytrium protostelioides</name>
    <dbReference type="NCBI Taxonomy" id="1555241"/>
    <lineage>
        <taxon>Eukaryota</taxon>
        <taxon>Fungi</taxon>
        <taxon>Fungi incertae sedis</taxon>
        <taxon>Chytridiomycota</taxon>
        <taxon>Chytridiomycota incertae sedis</taxon>
        <taxon>Chytridiomycetes</taxon>
        <taxon>Caulochytriales</taxon>
        <taxon>Caulochytriaceae</taxon>
        <taxon>Caulochytrium</taxon>
    </lineage>
</organism>
<comment type="subcellular location">
    <subcellularLocation>
        <location evidence="4 5">Cytoplasm</location>
    </subcellularLocation>
</comment>
<dbReference type="Pfam" id="PF22580">
    <property type="entry name" value="KYNU_C"/>
    <property type="match status" value="1"/>
</dbReference>
<evidence type="ECO:0000256" key="1">
    <source>
        <dbReference type="ARBA" id="ARBA00022642"/>
    </source>
</evidence>
<evidence type="ECO:0000313" key="7">
    <source>
        <dbReference type="EMBL" id="RKP03874.1"/>
    </source>
</evidence>
<dbReference type="SUPFAM" id="SSF53383">
    <property type="entry name" value="PLP-dependent transferases"/>
    <property type="match status" value="1"/>
</dbReference>
<dbReference type="PANTHER" id="PTHR14084:SF0">
    <property type="entry name" value="KYNURENINASE"/>
    <property type="match status" value="1"/>
</dbReference>
<evidence type="ECO:0000256" key="4">
    <source>
        <dbReference type="HAMAP-Rule" id="MF_03017"/>
    </source>
</evidence>
<dbReference type="InterPro" id="IPR015424">
    <property type="entry name" value="PyrdxlP-dep_Trfase"/>
</dbReference>
<dbReference type="Pfam" id="PF00266">
    <property type="entry name" value="Aminotran_5"/>
    <property type="match status" value="1"/>
</dbReference>
<feature type="binding site" evidence="4">
    <location>
        <position position="261"/>
    </location>
    <ligand>
        <name>pyridoxal 5'-phosphate</name>
        <dbReference type="ChEBI" id="CHEBI:597326"/>
    </ligand>
</feature>
<dbReference type="PIRSF" id="PIRSF038800">
    <property type="entry name" value="KYNU"/>
    <property type="match status" value="1"/>
</dbReference>
<name>A0A4P9XEA6_9FUNG</name>